<evidence type="ECO:0000313" key="3">
    <source>
        <dbReference type="Proteomes" id="UP001412239"/>
    </source>
</evidence>
<dbReference type="EMBL" id="LN891103">
    <property type="protein sequence ID" value="CUS08963.1"/>
    <property type="molecule type" value="Genomic_DNA"/>
</dbReference>
<gene>
    <name evidence="2" type="ORF">GSTUAT00006949001</name>
</gene>
<feature type="compositionally biased region" description="Basic and acidic residues" evidence="1">
    <location>
        <begin position="534"/>
        <end position="543"/>
    </location>
</feature>
<feature type="region of interest" description="Disordered" evidence="1">
    <location>
        <begin position="164"/>
        <end position="517"/>
    </location>
</feature>
<organism evidence="2 3">
    <name type="scientific">Tuber aestivum</name>
    <name type="common">summer truffle</name>
    <dbReference type="NCBI Taxonomy" id="59557"/>
    <lineage>
        <taxon>Eukaryota</taxon>
        <taxon>Fungi</taxon>
        <taxon>Dikarya</taxon>
        <taxon>Ascomycota</taxon>
        <taxon>Pezizomycotina</taxon>
        <taxon>Pezizomycetes</taxon>
        <taxon>Pezizales</taxon>
        <taxon>Tuberaceae</taxon>
        <taxon>Tuber</taxon>
    </lineage>
</organism>
<feature type="compositionally biased region" description="Basic and acidic residues" evidence="1">
    <location>
        <begin position="388"/>
        <end position="421"/>
    </location>
</feature>
<keyword evidence="3" id="KW-1185">Reference proteome</keyword>
<reference evidence="2" key="1">
    <citation type="submission" date="2015-10" db="EMBL/GenBank/DDBJ databases">
        <authorList>
            <person name="Regsiter A."/>
            <person name="william w."/>
        </authorList>
    </citation>
    <scope>NUCLEOTIDE SEQUENCE</scope>
    <source>
        <strain evidence="2">Montdore</strain>
    </source>
</reference>
<evidence type="ECO:0000256" key="1">
    <source>
        <dbReference type="SAM" id="MobiDB-lite"/>
    </source>
</evidence>
<evidence type="ECO:0000313" key="2">
    <source>
        <dbReference type="EMBL" id="CUS08963.1"/>
    </source>
</evidence>
<sequence>MPPSLKRKSNPDAPHTPSKRLRTDGLFTPRVMAPTGASRYIPRAPSYQSSAASPAKRISDEEHVEQGLSSKVRILNNRECLHLLPSRKPLSVPVPVLQRKIKPRSRIRNAIIARLSRRRAILLQKQKLENMMERMDSDNVYYFSEGLSDDIKLFTSRSPASFSGFSVDIPDLEMDVGEPTDCTAEITPESPSQPASDPEPPVKEKVTTGALEGGTVKGGGADEELVQERKPKPEGRGGREKDSMEDAEAEPEGEKDLVKDDEPEEKKDDKKEAPETLSTKDKLVNDRIKERFGEDGMICLNVKTKKAEEEESTAAKKSPIKKKVKVVLPPTLEEDEEEDEKEAELPRKRDLGPSNPRKKGEEADDTSGSEGEDREGKHRRRSSRSRIRKNEGEERGEGEEKERELEAHEKVSQREPKHADTDLSDTEKDDDELKQEKGGEASAQVDKMEEDADAESAGSSGEDTDMSTDDGVPTETVESIEEEDVTMDEDSSDSGDSRNTSDQKKEVEGEKRGNGLYHLTLLSRELNRLTAYAEHEADNEDNRGSSTIIKTDSRSSNEEAKKSKRVKALTLSSQAGEIEVAPTPKTPSSAASLRYSFSISKTPKSPRSPRLFKHDLVPSSPLGFSTFVKKKKTLLKPEIERDAGLWMLGKSSGLHPKRRRQLPFNPANVSRHAYRDSDSDDGEDMYTHHHHGFQSSRWETGEAEDDDVYLHLGWSWDGRGRYNSWMMEHGGPLLEFCVRKLEGFNMAW</sequence>
<feature type="compositionally biased region" description="Acidic residues" evidence="1">
    <location>
        <begin position="422"/>
        <end position="433"/>
    </location>
</feature>
<proteinExistence type="predicted"/>
<feature type="region of interest" description="Disordered" evidence="1">
    <location>
        <begin position="1"/>
        <end position="63"/>
    </location>
</feature>
<feature type="compositionally biased region" description="Basic and acidic residues" evidence="1">
    <location>
        <begin position="252"/>
        <end position="294"/>
    </location>
</feature>
<protein>
    <submittedName>
        <fullName evidence="2">Uncharacterized protein</fullName>
    </submittedName>
</protein>
<feature type="compositionally biased region" description="Acidic residues" evidence="1">
    <location>
        <begin position="332"/>
        <end position="342"/>
    </location>
</feature>
<feature type="compositionally biased region" description="Acidic residues" evidence="1">
    <location>
        <begin position="478"/>
        <end position="493"/>
    </location>
</feature>
<feature type="compositionally biased region" description="Acidic residues" evidence="1">
    <location>
        <begin position="362"/>
        <end position="373"/>
    </location>
</feature>
<feature type="compositionally biased region" description="Basic and acidic residues" evidence="1">
    <location>
        <begin position="495"/>
        <end position="513"/>
    </location>
</feature>
<feature type="region of interest" description="Disordered" evidence="1">
    <location>
        <begin position="534"/>
        <end position="569"/>
    </location>
</feature>
<accession>A0A292PR69</accession>
<dbReference type="AlphaFoldDB" id="A0A292PR69"/>
<dbReference type="Proteomes" id="UP001412239">
    <property type="component" value="Unassembled WGS sequence"/>
</dbReference>
<feature type="compositionally biased region" description="Low complexity" evidence="1">
    <location>
        <begin position="42"/>
        <end position="55"/>
    </location>
</feature>
<feature type="compositionally biased region" description="Basic and acidic residues" evidence="1">
    <location>
        <begin position="226"/>
        <end position="244"/>
    </location>
</feature>
<name>A0A292PR69_9PEZI</name>
<feature type="compositionally biased region" description="Basic and acidic residues" evidence="1">
    <location>
        <begin position="551"/>
        <end position="561"/>
    </location>
</feature>
<feature type="compositionally biased region" description="Basic residues" evidence="1">
    <location>
        <begin position="377"/>
        <end position="387"/>
    </location>
</feature>